<name>A0AAV4WBZ7_CAEEX</name>
<accession>A0AAV4WBZ7</accession>
<keyword evidence="2" id="KW-1185">Reference proteome</keyword>
<gene>
    <name evidence="1" type="ORF">CEXT_234721</name>
</gene>
<dbReference type="Proteomes" id="UP001054945">
    <property type="component" value="Unassembled WGS sequence"/>
</dbReference>
<organism evidence="1 2">
    <name type="scientific">Caerostris extrusa</name>
    <name type="common">Bark spider</name>
    <name type="synonym">Caerostris bankana</name>
    <dbReference type="NCBI Taxonomy" id="172846"/>
    <lineage>
        <taxon>Eukaryota</taxon>
        <taxon>Metazoa</taxon>
        <taxon>Ecdysozoa</taxon>
        <taxon>Arthropoda</taxon>
        <taxon>Chelicerata</taxon>
        <taxon>Arachnida</taxon>
        <taxon>Araneae</taxon>
        <taxon>Araneomorphae</taxon>
        <taxon>Entelegynae</taxon>
        <taxon>Araneoidea</taxon>
        <taxon>Araneidae</taxon>
        <taxon>Caerostris</taxon>
    </lineage>
</organism>
<proteinExistence type="predicted"/>
<protein>
    <submittedName>
        <fullName evidence="1">Uncharacterized protein</fullName>
    </submittedName>
</protein>
<reference evidence="1 2" key="1">
    <citation type="submission" date="2021-06" db="EMBL/GenBank/DDBJ databases">
        <title>Caerostris extrusa draft genome.</title>
        <authorList>
            <person name="Kono N."/>
            <person name="Arakawa K."/>
        </authorList>
    </citation>
    <scope>NUCLEOTIDE SEQUENCE [LARGE SCALE GENOMIC DNA]</scope>
</reference>
<evidence type="ECO:0000313" key="2">
    <source>
        <dbReference type="Proteomes" id="UP001054945"/>
    </source>
</evidence>
<sequence>MPLAKSIYGCYSKHTEIKKKKSSTVLSSKENKRTALLKRNPCRHKILTRGLLFNPLVSTHLNKMVLVKHLTVVANLFAAKKEQNESFFREKGRKKTKRNT</sequence>
<dbReference type="AlphaFoldDB" id="A0AAV4WBZ7"/>
<comment type="caution">
    <text evidence="1">The sequence shown here is derived from an EMBL/GenBank/DDBJ whole genome shotgun (WGS) entry which is preliminary data.</text>
</comment>
<dbReference type="EMBL" id="BPLR01015849">
    <property type="protein sequence ID" value="GIY79128.1"/>
    <property type="molecule type" value="Genomic_DNA"/>
</dbReference>
<evidence type="ECO:0000313" key="1">
    <source>
        <dbReference type="EMBL" id="GIY79128.1"/>
    </source>
</evidence>